<feature type="transmembrane region" description="Helical" evidence="5">
    <location>
        <begin position="155"/>
        <end position="174"/>
    </location>
</feature>
<dbReference type="PANTHER" id="PTHR23507">
    <property type="entry name" value="ZGC:174356"/>
    <property type="match status" value="1"/>
</dbReference>
<evidence type="ECO:0000256" key="3">
    <source>
        <dbReference type="ARBA" id="ARBA00022989"/>
    </source>
</evidence>
<accession>A0A9P0VWX2</accession>
<feature type="transmembrane region" description="Helical" evidence="5">
    <location>
        <begin position="124"/>
        <end position="143"/>
    </location>
</feature>
<feature type="transmembrane region" description="Helical" evidence="5">
    <location>
        <begin position="280"/>
        <end position="301"/>
    </location>
</feature>
<feature type="transmembrane region" description="Helical" evidence="5">
    <location>
        <begin position="497"/>
        <end position="519"/>
    </location>
</feature>
<evidence type="ECO:0000256" key="4">
    <source>
        <dbReference type="ARBA" id="ARBA00023136"/>
    </source>
</evidence>
<evidence type="ECO:0000313" key="7">
    <source>
        <dbReference type="Proteomes" id="UP000837801"/>
    </source>
</evidence>
<keyword evidence="2 5" id="KW-0812">Transmembrane</keyword>
<evidence type="ECO:0000256" key="1">
    <source>
        <dbReference type="ARBA" id="ARBA00004141"/>
    </source>
</evidence>
<keyword evidence="4 5" id="KW-0472">Membrane</keyword>
<comment type="subcellular location">
    <subcellularLocation>
        <location evidence="1">Membrane</location>
        <topology evidence="1">Multi-pass membrane protein</topology>
    </subcellularLocation>
</comment>
<dbReference type="SUPFAM" id="SSF103473">
    <property type="entry name" value="MFS general substrate transporter"/>
    <property type="match status" value="1"/>
</dbReference>
<gene>
    <name evidence="6" type="ORF">CLIB1423_02S06612</name>
</gene>
<dbReference type="Gene3D" id="1.20.1250.20">
    <property type="entry name" value="MFS general substrate transporter like domains"/>
    <property type="match status" value="1"/>
</dbReference>
<dbReference type="InterPro" id="IPR011701">
    <property type="entry name" value="MFS"/>
</dbReference>
<comment type="caution">
    <text evidence="6">The sequence shown here is derived from an EMBL/GenBank/DDBJ whole genome shotgun (WGS) entry which is preliminary data.</text>
</comment>
<feature type="transmembrane region" description="Helical" evidence="5">
    <location>
        <begin position="470"/>
        <end position="491"/>
    </location>
</feature>
<sequence>MSESTPLFNKPNATDHHRDADDLLETAVTDAYVGFLDDDDEDDDVDDEVLWIREQREQNKTLPWMKRPSVWMICLCTFLGSMATSAAEPTRTGMIFKLSCNYLMDKNKSSTCNPEETQVLVSNLSLATTLSMGLVTMIVSGKVGTLSDIYGRKLFVSVIIGSMILGKTILFFTLHHFNTLPFYSIITGDLVASLGGGIITLIALTNSYISDVVEAHERIYSLGLSIASLYIGLSIGPMVGNLLLTVPKRFLDKPHSSPDISEMKEIYTSSLKVISSTEFIPLRFEIGLLAIVFIYCVFVLPESRSEKARHRSRTLSRVSMSDIRQFREEEGNDCNRSPFDQVEQDSNCRNTVFGALFKVLDFFRPLLLLTLPADAVNPNRRYRIKKDRLAVIILVIIDCVNFGFSTAVGNITVLYGLYKFNWTSIDIGHFMTIACSSRAIVLIILSPMITHTLFHKKLQFKIFKRQFDMVDFSISVLGFSVEFLGFVLLYFARSSAALFVVFALQSIGSLTGPTLNSAIIKHYPESKVGAYFGAISILKNALSLLSPLIFVSFYKMSITEWHQPQLVFALLALISFIFLCLLIILKRLLNLDSNTTEDLLLRSQSISNSRRTSFSSETSDSSSFRDSLNASVFESDPETRYTSPVPGSSRGLSREFARSNSFLSNQVKSNKANAN</sequence>
<feature type="transmembrane region" description="Helical" evidence="5">
    <location>
        <begin position="389"/>
        <end position="415"/>
    </location>
</feature>
<dbReference type="GO" id="GO:0016020">
    <property type="term" value="C:membrane"/>
    <property type="evidence" value="ECO:0007669"/>
    <property type="project" value="UniProtKB-SubCell"/>
</dbReference>
<dbReference type="GO" id="GO:0022857">
    <property type="term" value="F:transmembrane transporter activity"/>
    <property type="evidence" value="ECO:0007669"/>
    <property type="project" value="InterPro"/>
</dbReference>
<keyword evidence="3 5" id="KW-1133">Transmembrane helix</keyword>
<evidence type="ECO:0000313" key="6">
    <source>
        <dbReference type="EMBL" id="CAH2350852.1"/>
    </source>
</evidence>
<feature type="transmembrane region" description="Helical" evidence="5">
    <location>
        <begin position="566"/>
        <end position="585"/>
    </location>
</feature>
<evidence type="ECO:0008006" key="8">
    <source>
        <dbReference type="Google" id="ProtNLM"/>
    </source>
</evidence>
<dbReference type="Pfam" id="PF07690">
    <property type="entry name" value="MFS_1"/>
    <property type="match status" value="2"/>
</dbReference>
<dbReference type="InterPro" id="IPR036259">
    <property type="entry name" value="MFS_trans_sf"/>
</dbReference>
<feature type="transmembrane region" description="Helical" evidence="5">
    <location>
        <begin position="180"/>
        <end position="207"/>
    </location>
</feature>
<name>A0A9P0VWX2_9ASCO</name>
<reference evidence="6" key="1">
    <citation type="submission" date="2022-03" db="EMBL/GenBank/DDBJ databases">
        <authorList>
            <person name="Legras J.-L."/>
            <person name="Devillers H."/>
            <person name="Grondin C."/>
        </authorList>
    </citation>
    <scope>NUCLEOTIDE SEQUENCE</scope>
    <source>
        <strain evidence="6">CLIB 1423</strain>
    </source>
</reference>
<dbReference type="AlphaFoldDB" id="A0A9P0VWX2"/>
<feature type="transmembrane region" description="Helical" evidence="5">
    <location>
        <begin position="219"/>
        <end position="244"/>
    </location>
</feature>
<proteinExistence type="predicted"/>
<dbReference type="PANTHER" id="PTHR23507:SF1">
    <property type="entry name" value="FI18259P1-RELATED"/>
    <property type="match status" value="1"/>
</dbReference>
<feature type="transmembrane region" description="Helical" evidence="5">
    <location>
        <begin position="427"/>
        <end position="449"/>
    </location>
</feature>
<protein>
    <recommendedName>
        <fullName evidence="8">Major facilitator superfamily (MFS) profile domain-containing protein</fullName>
    </recommendedName>
</protein>
<feature type="transmembrane region" description="Helical" evidence="5">
    <location>
        <begin position="531"/>
        <end position="554"/>
    </location>
</feature>
<organism evidence="6 7">
    <name type="scientific">[Candida] railenensis</name>
    <dbReference type="NCBI Taxonomy" id="45579"/>
    <lineage>
        <taxon>Eukaryota</taxon>
        <taxon>Fungi</taxon>
        <taxon>Dikarya</taxon>
        <taxon>Ascomycota</taxon>
        <taxon>Saccharomycotina</taxon>
        <taxon>Pichiomycetes</taxon>
        <taxon>Debaryomycetaceae</taxon>
        <taxon>Kurtzmaniella</taxon>
    </lineage>
</organism>
<evidence type="ECO:0000256" key="2">
    <source>
        <dbReference type="ARBA" id="ARBA00022692"/>
    </source>
</evidence>
<evidence type="ECO:0000256" key="5">
    <source>
        <dbReference type="SAM" id="Phobius"/>
    </source>
</evidence>
<keyword evidence="7" id="KW-1185">Reference proteome</keyword>
<dbReference type="OrthoDB" id="3026777at2759"/>
<dbReference type="Proteomes" id="UP000837801">
    <property type="component" value="Unassembled WGS sequence"/>
</dbReference>
<dbReference type="EMBL" id="CAKXYY010000002">
    <property type="protein sequence ID" value="CAH2350852.1"/>
    <property type="molecule type" value="Genomic_DNA"/>
</dbReference>
<feature type="transmembrane region" description="Helical" evidence="5">
    <location>
        <begin position="70"/>
        <end position="87"/>
    </location>
</feature>